<keyword evidence="3" id="KW-1185">Reference proteome</keyword>
<accession>K6UK98</accession>
<protein>
    <submittedName>
        <fullName evidence="2">Uncharacterized protein</fullName>
    </submittedName>
</protein>
<dbReference type="AlphaFoldDB" id="K6UK98"/>
<proteinExistence type="predicted"/>
<evidence type="ECO:0000256" key="1">
    <source>
        <dbReference type="SAM" id="MobiDB-lite"/>
    </source>
</evidence>
<feature type="non-terminal residue" evidence="2">
    <location>
        <position position="1"/>
    </location>
</feature>
<dbReference type="Proteomes" id="UP000006319">
    <property type="component" value="Chromosome 9"/>
</dbReference>
<dbReference type="EMBL" id="DF157101">
    <property type="protein sequence ID" value="GAB66633.1"/>
    <property type="molecule type" value="Genomic_DNA"/>
</dbReference>
<evidence type="ECO:0000313" key="2">
    <source>
        <dbReference type="EMBL" id="GAB66633.1"/>
    </source>
</evidence>
<dbReference type="GeneID" id="14692987"/>
<dbReference type="OMA" id="NGYKNLM"/>
<dbReference type="eggNOG" id="ENOG502QXZC">
    <property type="taxonomic scope" value="Eukaryota"/>
</dbReference>
<dbReference type="KEGG" id="pcy:PCYB_094170"/>
<dbReference type="OrthoDB" id="383576at2759"/>
<evidence type="ECO:0000313" key="3">
    <source>
        <dbReference type="Proteomes" id="UP000006319"/>
    </source>
</evidence>
<sequence length="168" mass="18838">CTRECVIPLAENNYERENPRPDCGARKKGKGEVTENEKKKNTNDYIHGRGKYSFIYFLFLHNKNSPIEITTNNFDVLKGEISEIKKYPSNNKLKGVILTNVIKKGSIGKCTFKKAYISLANIRFCVPVGSHGNAKVAGGEKTISSVIINGYKNLMVNEIYEKFKKIGG</sequence>
<feature type="region of interest" description="Disordered" evidence="1">
    <location>
        <begin position="17"/>
        <end position="42"/>
    </location>
</feature>
<reference evidence="2 3" key="1">
    <citation type="journal article" date="2012" name="Nat. Genet.">
        <title>Plasmodium cynomolgi genome sequences provide insight into Plasmodium vivax and the monkey malaria clade.</title>
        <authorList>
            <person name="Tachibana S."/>
            <person name="Sullivan S.A."/>
            <person name="Kawai S."/>
            <person name="Nakamura S."/>
            <person name="Kim H.R."/>
            <person name="Goto N."/>
            <person name="Arisue N."/>
            <person name="Palacpac N.M.Q."/>
            <person name="Honma H."/>
            <person name="Yagi M."/>
            <person name="Tougan T."/>
            <person name="Katakai Y."/>
            <person name="Kaneko O."/>
            <person name="Mita T."/>
            <person name="Kita K."/>
            <person name="Yasutomi Y."/>
            <person name="Sutton P.L."/>
            <person name="Shakhbatyan R."/>
            <person name="Horii T."/>
            <person name="Yasunaga T."/>
            <person name="Barnwell J.W."/>
            <person name="Escalante A.A."/>
            <person name="Carlton J.M."/>
            <person name="Tanabe K."/>
        </authorList>
    </citation>
    <scope>NUCLEOTIDE SEQUENCE [LARGE SCALE GENOMIC DNA]</scope>
    <source>
        <strain evidence="2 3">B</strain>
    </source>
</reference>
<dbReference type="VEuPathDB" id="PlasmoDB:PCYB_094170"/>
<dbReference type="RefSeq" id="XP_004222580.1">
    <property type="nucleotide sequence ID" value="XM_004222532.1"/>
</dbReference>
<feature type="non-terminal residue" evidence="2">
    <location>
        <position position="168"/>
    </location>
</feature>
<name>K6UK98_PLACD</name>
<gene>
    <name evidence="2" type="ORF">PCYB_094170</name>
</gene>
<organism evidence="2 3">
    <name type="scientific">Plasmodium cynomolgi (strain B)</name>
    <dbReference type="NCBI Taxonomy" id="1120755"/>
    <lineage>
        <taxon>Eukaryota</taxon>
        <taxon>Sar</taxon>
        <taxon>Alveolata</taxon>
        <taxon>Apicomplexa</taxon>
        <taxon>Aconoidasida</taxon>
        <taxon>Haemosporida</taxon>
        <taxon>Plasmodiidae</taxon>
        <taxon>Plasmodium</taxon>
        <taxon>Plasmodium (Plasmodium)</taxon>
    </lineage>
</organism>